<evidence type="ECO:0000313" key="2">
    <source>
        <dbReference type="Proteomes" id="UP000501690"/>
    </source>
</evidence>
<gene>
    <name evidence="1" type="ORF">DEO72_LG3g1357</name>
</gene>
<sequence length="174" mass="19184">MVTLRATFEVHRHFITSPCLPITWADQTQFVRQSVGVSNGGGLGRDGHKISCLSEPLRRKKRKGNSTATGISDSALCKGQWCRGGNLGRDGLSWQTRGRSGVVCNGGTPRFRELGSRRRGVQRPILRAGEKREGGRFRELGSRRRCFQWRLAAATLVVGILVAREKGGRVSLVK</sequence>
<proteinExistence type="predicted"/>
<dbReference type="Proteomes" id="UP000501690">
    <property type="component" value="Linkage Group LG3"/>
</dbReference>
<name>A0A4D6LE05_VIGUN</name>
<keyword evidence="2" id="KW-1185">Reference proteome</keyword>
<organism evidence="1 2">
    <name type="scientific">Vigna unguiculata</name>
    <name type="common">Cowpea</name>
    <dbReference type="NCBI Taxonomy" id="3917"/>
    <lineage>
        <taxon>Eukaryota</taxon>
        <taxon>Viridiplantae</taxon>
        <taxon>Streptophyta</taxon>
        <taxon>Embryophyta</taxon>
        <taxon>Tracheophyta</taxon>
        <taxon>Spermatophyta</taxon>
        <taxon>Magnoliopsida</taxon>
        <taxon>eudicotyledons</taxon>
        <taxon>Gunneridae</taxon>
        <taxon>Pentapetalae</taxon>
        <taxon>rosids</taxon>
        <taxon>fabids</taxon>
        <taxon>Fabales</taxon>
        <taxon>Fabaceae</taxon>
        <taxon>Papilionoideae</taxon>
        <taxon>50 kb inversion clade</taxon>
        <taxon>NPAAA clade</taxon>
        <taxon>indigoferoid/millettioid clade</taxon>
        <taxon>Phaseoleae</taxon>
        <taxon>Vigna</taxon>
    </lineage>
</organism>
<accession>A0A4D6LE05</accession>
<protein>
    <submittedName>
        <fullName evidence="1">Uncharacterized protein</fullName>
    </submittedName>
</protein>
<dbReference type="AlphaFoldDB" id="A0A4D6LE05"/>
<evidence type="ECO:0000313" key="1">
    <source>
        <dbReference type="EMBL" id="QCD86831.1"/>
    </source>
</evidence>
<reference evidence="1 2" key="1">
    <citation type="submission" date="2019-04" db="EMBL/GenBank/DDBJ databases">
        <title>An improved genome assembly and genetic linkage map for asparagus bean, Vigna unguiculata ssp. sesquipedialis.</title>
        <authorList>
            <person name="Xia Q."/>
            <person name="Zhang R."/>
            <person name="Dong Y."/>
        </authorList>
    </citation>
    <scope>NUCLEOTIDE SEQUENCE [LARGE SCALE GENOMIC DNA]</scope>
    <source>
        <tissue evidence="1">Leaf</tissue>
    </source>
</reference>
<dbReference type="EMBL" id="CP039347">
    <property type="protein sequence ID" value="QCD86831.1"/>
    <property type="molecule type" value="Genomic_DNA"/>
</dbReference>